<feature type="repeat" description="WD" evidence="5">
    <location>
        <begin position="190"/>
        <end position="231"/>
    </location>
</feature>
<keyword evidence="3" id="KW-0677">Repeat</keyword>
<feature type="domain" description="U3 small nucleolar RNA-associated protein 13 C-terminal" evidence="6">
    <location>
        <begin position="661"/>
        <end position="801"/>
    </location>
</feature>
<evidence type="ECO:0000259" key="6">
    <source>
        <dbReference type="Pfam" id="PF08625"/>
    </source>
</evidence>
<keyword evidence="4" id="KW-0539">Nucleus</keyword>
<feature type="repeat" description="WD" evidence="5">
    <location>
        <begin position="61"/>
        <end position="102"/>
    </location>
</feature>
<dbReference type="GO" id="GO:0000472">
    <property type="term" value="P:endonucleolytic cleavage to generate mature 5'-end of SSU-rRNA from (SSU-rRNA, 5.8S rRNA, LSU-rRNA)"/>
    <property type="evidence" value="ECO:0007669"/>
    <property type="project" value="TreeGrafter"/>
</dbReference>
<dbReference type="SMART" id="SM00320">
    <property type="entry name" value="WD40"/>
    <property type="match status" value="13"/>
</dbReference>
<dbReference type="GO" id="GO:0034511">
    <property type="term" value="F:U3 snoRNA binding"/>
    <property type="evidence" value="ECO:0007669"/>
    <property type="project" value="TreeGrafter"/>
</dbReference>
<dbReference type="PROSITE" id="PS50294">
    <property type="entry name" value="WD_REPEATS_REGION"/>
    <property type="match status" value="10"/>
</dbReference>
<name>A0A168KNR7_ABSGL</name>
<evidence type="ECO:0000256" key="1">
    <source>
        <dbReference type="ARBA" id="ARBA00004604"/>
    </source>
</evidence>
<evidence type="ECO:0000256" key="4">
    <source>
        <dbReference type="ARBA" id="ARBA00023242"/>
    </source>
</evidence>
<dbReference type="SUPFAM" id="SSF50978">
    <property type="entry name" value="WD40 repeat-like"/>
    <property type="match status" value="1"/>
</dbReference>
<feature type="repeat" description="WD" evidence="5">
    <location>
        <begin position="608"/>
        <end position="640"/>
    </location>
</feature>
<dbReference type="InterPro" id="IPR020472">
    <property type="entry name" value="WD40_PAC1"/>
</dbReference>
<reference evidence="7" key="1">
    <citation type="submission" date="2016-04" db="EMBL/GenBank/DDBJ databases">
        <authorList>
            <person name="Evans L.H."/>
            <person name="Alamgir A."/>
            <person name="Owens N."/>
            <person name="Weber N.D."/>
            <person name="Virtaneva K."/>
            <person name="Barbian K."/>
            <person name="Babar A."/>
            <person name="Rosenke K."/>
        </authorList>
    </citation>
    <scope>NUCLEOTIDE SEQUENCE [LARGE SCALE GENOMIC DNA]</scope>
    <source>
        <strain evidence="7">CBS 101.48</strain>
    </source>
</reference>
<proteinExistence type="predicted"/>
<evidence type="ECO:0000313" key="8">
    <source>
        <dbReference type="Proteomes" id="UP000078561"/>
    </source>
</evidence>
<evidence type="ECO:0000256" key="2">
    <source>
        <dbReference type="ARBA" id="ARBA00022574"/>
    </source>
</evidence>
<dbReference type="InterPro" id="IPR001680">
    <property type="entry name" value="WD40_rpt"/>
</dbReference>
<dbReference type="OrthoDB" id="5414888at2759"/>
<dbReference type="Pfam" id="PF00400">
    <property type="entry name" value="WD40"/>
    <property type="match status" value="10"/>
</dbReference>
<dbReference type="InParanoid" id="A0A168KNR7"/>
<accession>A0A168KNR7</accession>
<dbReference type="SUPFAM" id="SSF50998">
    <property type="entry name" value="Quinoprotein alcohol dehydrogenase-like"/>
    <property type="match status" value="1"/>
</dbReference>
<evidence type="ECO:0000256" key="5">
    <source>
        <dbReference type="PROSITE-ProRule" id="PRU00221"/>
    </source>
</evidence>
<dbReference type="InterPro" id="IPR013934">
    <property type="entry name" value="Utp13_C"/>
</dbReference>
<dbReference type="InterPro" id="IPR036322">
    <property type="entry name" value="WD40_repeat_dom_sf"/>
</dbReference>
<evidence type="ECO:0000313" key="7">
    <source>
        <dbReference type="EMBL" id="SAL95071.1"/>
    </source>
</evidence>
<comment type="subcellular location">
    <subcellularLocation>
        <location evidence="1">Nucleus</location>
        <location evidence="1">Nucleolus</location>
    </subcellularLocation>
</comment>
<dbReference type="Proteomes" id="UP000078561">
    <property type="component" value="Unassembled WGS sequence"/>
</dbReference>
<organism evidence="7">
    <name type="scientific">Absidia glauca</name>
    <name type="common">Pin mould</name>
    <dbReference type="NCBI Taxonomy" id="4829"/>
    <lineage>
        <taxon>Eukaryota</taxon>
        <taxon>Fungi</taxon>
        <taxon>Fungi incertae sedis</taxon>
        <taxon>Mucoromycota</taxon>
        <taxon>Mucoromycotina</taxon>
        <taxon>Mucoromycetes</taxon>
        <taxon>Mucorales</taxon>
        <taxon>Cunninghamellaceae</taxon>
        <taxon>Absidia</taxon>
    </lineage>
</organism>
<feature type="repeat" description="WD" evidence="5">
    <location>
        <begin position="257"/>
        <end position="284"/>
    </location>
</feature>
<dbReference type="FunCoup" id="A0A168KNR7">
    <property type="interactions" value="812"/>
</dbReference>
<dbReference type="AlphaFoldDB" id="A0A168KNR7"/>
<feature type="repeat" description="WD" evidence="5">
    <location>
        <begin position="566"/>
        <end position="607"/>
    </location>
</feature>
<keyword evidence="8" id="KW-1185">Reference proteome</keyword>
<dbReference type="PANTHER" id="PTHR19854:SF15">
    <property type="entry name" value="TRANSDUCIN BETA-LIKE PROTEIN 3"/>
    <property type="match status" value="1"/>
</dbReference>
<dbReference type="GO" id="GO:0000480">
    <property type="term" value="P:endonucleolytic cleavage in 5'-ETS of tricistronic rRNA transcript (SSU-rRNA, 5.8S rRNA, LSU-rRNA)"/>
    <property type="evidence" value="ECO:0007669"/>
    <property type="project" value="TreeGrafter"/>
</dbReference>
<feature type="repeat" description="WD" evidence="5">
    <location>
        <begin position="104"/>
        <end position="145"/>
    </location>
</feature>
<dbReference type="GO" id="GO:0030686">
    <property type="term" value="C:90S preribosome"/>
    <property type="evidence" value="ECO:0007669"/>
    <property type="project" value="TreeGrafter"/>
</dbReference>
<dbReference type="PRINTS" id="PR00320">
    <property type="entry name" value="GPROTEINBRPT"/>
</dbReference>
<dbReference type="CDD" id="cd00200">
    <property type="entry name" value="WD40"/>
    <property type="match status" value="2"/>
</dbReference>
<dbReference type="PROSITE" id="PS00678">
    <property type="entry name" value="WD_REPEATS_1"/>
    <property type="match status" value="2"/>
</dbReference>
<dbReference type="OMA" id="PYVQRHF"/>
<gene>
    <name evidence="7" type="primary">ABSGL_00370.1 scaffold 492</name>
</gene>
<dbReference type="STRING" id="4829.A0A168KNR7"/>
<dbReference type="InterPro" id="IPR015943">
    <property type="entry name" value="WD40/YVTN_repeat-like_dom_sf"/>
</dbReference>
<feature type="repeat" description="WD" evidence="5">
    <location>
        <begin position="524"/>
        <end position="565"/>
    </location>
</feature>
<sequence>MSDEDSRKLLIKTSFKSIKTIESIYTGGKVDLTADEKLIVSTLNEDIIVTEMETGRQVHELEGDTEIVTSLAVKPNGQHLVSASRSMSLRVWDLASGECIRTMNKAHDAPVIVMTIDPTSTLVATGSADASIKVWDIDKGYCTHNLRGHGGVISAVKFHRFNNKWYLASGADDCTVRVWDLQSRECIAVLKSHVSVIRGLDFSSDGCTLISGSRDKVVNVWDWQAKKLKATFPIYETLETVGFVSKKTDFSAYDGKPSSEVFYTGGDKGTVRLWDLGTGKLIQEQEEESNSKHTISDVIYLPASQNLVAITNDQNILFYSIPQQLKRIKQVVGYNDEIVDIVYLGENETHLAAATNSEQLRVYDVETQNCDLVYGHKDMIICLDRSKDGNVLVTGSKDKTARIWKINLDAQDYSEKYVCVGTCVGHTESIGAVAFARKSTNFMITGGQDRTIKYWNLRDIKFDNIGNASSITPYQPRSLYTHQAHEKDINTISIAPNDRLFATGSQDKLAKVWNVDTGDLIGTCKGHKRGVWCVRFSTVEQVLATSSGDKTIKIWSLKDFSCLKTFEGHSNSVLRVDFLTAGLQLVSGGSDGLVKLWTIKTNECVGTLDNHTEKVWALAVRKDEKMISSAGADSVINFWEDVTLEEQESELREKEEFIVKEQELQTYMRKKDYLNAILLAMSLNQPFRLLGLFREVMESRNENDLESITGSPAVDKILADMTSEHLEKLLGYVRDWNTNAKHSNVAQTILYAVLSSHSSEELVELKDAKEMIEGLLPYTDRHYQRIDDLITQSYIIDYTLQAQE</sequence>
<dbReference type="GO" id="GO:0032040">
    <property type="term" value="C:small-subunit processome"/>
    <property type="evidence" value="ECO:0007669"/>
    <property type="project" value="InterPro"/>
</dbReference>
<feature type="repeat" description="WD" evidence="5">
    <location>
        <begin position="146"/>
        <end position="189"/>
    </location>
</feature>
<dbReference type="PROSITE" id="PS50082">
    <property type="entry name" value="WD_REPEATS_2"/>
    <property type="match status" value="11"/>
</dbReference>
<dbReference type="InterPro" id="IPR011047">
    <property type="entry name" value="Quinoprotein_ADH-like_sf"/>
</dbReference>
<dbReference type="Pfam" id="PF08625">
    <property type="entry name" value="Utp13"/>
    <property type="match status" value="1"/>
</dbReference>
<dbReference type="InterPro" id="IPR019775">
    <property type="entry name" value="WD40_repeat_CS"/>
</dbReference>
<evidence type="ECO:0000256" key="3">
    <source>
        <dbReference type="ARBA" id="ARBA00022737"/>
    </source>
</evidence>
<keyword evidence="2 5" id="KW-0853">WD repeat</keyword>
<dbReference type="Gene3D" id="2.130.10.10">
    <property type="entry name" value="YVTN repeat-like/Quinoprotein amine dehydrogenase"/>
    <property type="match status" value="4"/>
</dbReference>
<feature type="repeat" description="WD" evidence="5">
    <location>
        <begin position="423"/>
        <end position="458"/>
    </location>
</feature>
<feature type="repeat" description="WD" evidence="5">
    <location>
        <begin position="373"/>
        <end position="407"/>
    </location>
</feature>
<dbReference type="PANTHER" id="PTHR19854">
    <property type="entry name" value="TRANSDUCIN BETA-LIKE 3"/>
    <property type="match status" value="1"/>
</dbReference>
<dbReference type="EMBL" id="LT550136">
    <property type="protein sequence ID" value="SAL95071.1"/>
    <property type="molecule type" value="Genomic_DNA"/>
</dbReference>
<feature type="repeat" description="WD" evidence="5">
    <location>
        <begin position="482"/>
        <end position="523"/>
    </location>
</feature>
<protein>
    <recommendedName>
        <fullName evidence="6">U3 small nucleolar RNA-associated protein 13 C-terminal domain-containing protein</fullName>
    </recommendedName>
</protein>